<dbReference type="EMBL" id="FLRD01000035">
    <property type="protein sequence ID" value="SBT32243.1"/>
    <property type="molecule type" value="Genomic_DNA"/>
</dbReference>
<dbReference type="AlphaFoldDB" id="A0A1A8YL07"/>
<protein>
    <submittedName>
        <fullName evidence="1">Uncharacterized protein</fullName>
    </submittedName>
</protein>
<evidence type="ECO:0000313" key="1">
    <source>
        <dbReference type="EMBL" id="SBT32243.1"/>
    </source>
</evidence>
<name>A0A1A8YL07_PLAOA</name>
<dbReference type="PROSITE" id="PS51257">
    <property type="entry name" value="PROKAR_LIPOPROTEIN"/>
    <property type="match status" value="1"/>
</dbReference>
<evidence type="ECO:0000313" key="4">
    <source>
        <dbReference type="Proteomes" id="UP000078555"/>
    </source>
</evidence>
<dbReference type="Proteomes" id="UP000078555">
    <property type="component" value="Unassembled WGS sequence"/>
</dbReference>
<reference evidence="3 4" key="2">
    <citation type="submission" date="2016-05" db="EMBL/GenBank/DDBJ databases">
        <authorList>
            <person name="Naeem Raeece"/>
        </authorList>
    </citation>
    <scope>NUCLEOTIDE SEQUENCE [LARGE SCALE GENOMIC DNA]</scope>
</reference>
<dbReference type="EMBL" id="FLRE01000041">
    <property type="protein sequence ID" value="SBT32754.1"/>
    <property type="molecule type" value="Genomic_DNA"/>
</dbReference>
<gene>
    <name evidence="1" type="ORF">POVWA1_011150</name>
    <name evidence="2" type="ORF">POVWA2_011330</name>
</gene>
<keyword evidence="4" id="KW-1185">Reference proteome</keyword>
<sequence>MDILPYRYYAASTPLLHCFPTALFFPNLVYGCSDLKNRARGAAKRFIPPIKPVFPNMCTSMYAYIRIYTPASTCMCTHLKTTRGRLVQSTRVSMPSRSSPLSLTPLKLMKKGELNVTNKVYPFNDIFAILNVLYSNAFF</sequence>
<proteinExistence type="predicted"/>
<evidence type="ECO:0000313" key="3">
    <source>
        <dbReference type="Proteomes" id="UP000078550"/>
    </source>
</evidence>
<organism evidence="1 4">
    <name type="scientific">Plasmodium ovale wallikeri</name>
    <dbReference type="NCBI Taxonomy" id="864142"/>
    <lineage>
        <taxon>Eukaryota</taxon>
        <taxon>Sar</taxon>
        <taxon>Alveolata</taxon>
        <taxon>Apicomplexa</taxon>
        <taxon>Aconoidasida</taxon>
        <taxon>Haemosporida</taxon>
        <taxon>Plasmodiidae</taxon>
        <taxon>Plasmodium</taxon>
        <taxon>Plasmodium (Plasmodium)</taxon>
    </lineage>
</organism>
<dbReference type="Proteomes" id="UP000078550">
    <property type="component" value="Unassembled WGS sequence"/>
</dbReference>
<evidence type="ECO:0000313" key="2">
    <source>
        <dbReference type="EMBL" id="SBT32754.1"/>
    </source>
</evidence>
<accession>A0A1A8YL07</accession>
<reference evidence="1" key="1">
    <citation type="submission" date="2016-05" db="EMBL/GenBank/DDBJ databases">
        <authorList>
            <person name="Lavstsen T."/>
            <person name="Jespersen J.S."/>
        </authorList>
    </citation>
    <scope>NUCLEOTIDE SEQUENCE [LARGE SCALE GENOMIC DNA]</scope>
</reference>